<reference evidence="2" key="1">
    <citation type="submission" date="2022-10" db="EMBL/GenBank/DDBJ databases">
        <title>Chitiniphilus purpureus sp. nov., a novel chitin-degrading bacterium isolated from crawfish pond sediment.</title>
        <authorList>
            <person name="Li K."/>
        </authorList>
    </citation>
    <scope>NUCLEOTIDE SEQUENCE</scope>
    <source>
        <strain evidence="2">CD1</strain>
    </source>
</reference>
<organism evidence="2 3">
    <name type="scientific">Chitiniphilus purpureus</name>
    <dbReference type="NCBI Taxonomy" id="2981137"/>
    <lineage>
        <taxon>Bacteria</taxon>
        <taxon>Pseudomonadati</taxon>
        <taxon>Pseudomonadota</taxon>
        <taxon>Betaproteobacteria</taxon>
        <taxon>Neisseriales</taxon>
        <taxon>Chitinibacteraceae</taxon>
        <taxon>Chitiniphilus</taxon>
    </lineage>
</organism>
<protein>
    <submittedName>
        <fullName evidence="2">AsmA family protein</fullName>
    </submittedName>
</protein>
<accession>A0ABY6DXV0</accession>
<dbReference type="Pfam" id="PF05170">
    <property type="entry name" value="AsmA"/>
    <property type="match status" value="2"/>
</dbReference>
<dbReference type="RefSeq" id="WP_263126047.1">
    <property type="nucleotide sequence ID" value="NZ_CP106753.1"/>
</dbReference>
<evidence type="ECO:0000313" key="2">
    <source>
        <dbReference type="EMBL" id="UXY16663.1"/>
    </source>
</evidence>
<proteinExistence type="predicted"/>
<keyword evidence="3" id="KW-1185">Reference proteome</keyword>
<dbReference type="PANTHER" id="PTHR30441">
    <property type="entry name" value="DUF748 DOMAIN-CONTAINING PROTEIN"/>
    <property type="match status" value="1"/>
</dbReference>
<feature type="domain" description="AsmA" evidence="1">
    <location>
        <begin position="13"/>
        <end position="221"/>
    </location>
</feature>
<dbReference type="PANTHER" id="PTHR30441:SF4">
    <property type="entry name" value="PROTEIN ASMA"/>
    <property type="match status" value="1"/>
</dbReference>
<dbReference type="InterPro" id="IPR052894">
    <property type="entry name" value="AsmA-related"/>
</dbReference>
<sequence>MDLRHSRPFRIVLLLAFILALLLSAGPYLFDVEYVRNELRALVLRETGRLLTIRGDTHVVLLPSPALIARDVALSETDANTPFAKARRLRIGLSAWTWLRHGTVAVTELEVDRPQLAIRRYSDGRYNFDDLLADRGSQAKLRFDLQQLHFRDATVDYTDRSMPEALRLSGLTVEVDQPADPIAGRLAFSGDVTLYRARQPQWRAHAEGGAALRYVPAERRLYVAELALEMNQQGKSAPALALLNTRLKATGELIYGWEPLRLNGGSLSMEAVGARARQAWQWRLDAPRFDFRDGVARLNDLRLTLDIRSPQNRLTAELNMPALAGTRRGSLRADHARLGVKVTSPEQRFTLNFVSPLELHHGTLARLPAYRLTGNYGNKGLPRGAIPFELSGDAEMDLEQERISLINRGTLDGAQFATRFAVRDFVYPKYRVDLDLARLDLTPYLPAVAEGAKAVDTETPLEFGWLERLDADGQLRIGEFVVKNLRLQNIALEFKAQDGKVQLDPFTAHIYGGRLAGQLAIDTTGKVPRYHVRQLLSGVNINPLLRDLLAIERFDGRGQLDLDISASGARLSEIRHSATGRAHMSLARGAVRGIDLEALLRTVNRQLKRMSGEQIKPADLHASTPFSELRASLAIKDGLASNEDLYVGTSLLQLKGRGQIDLGDGRIDYTLHASANPRVPELRDLAGVSVPIHLSGVLASPEYRVDYSTLREQLTAEPTPPSTDKRR</sequence>
<dbReference type="InterPro" id="IPR007844">
    <property type="entry name" value="AsmA"/>
</dbReference>
<name>A0ABY6DXV0_9NEIS</name>
<dbReference type="Proteomes" id="UP001061302">
    <property type="component" value="Chromosome"/>
</dbReference>
<evidence type="ECO:0000313" key="3">
    <source>
        <dbReference type="Proteomes" id="UP001061302"/>
    </source>
</evidence>
<evidence type="ECO:0000259" key="1">
    <source>
        <dbReference type="Pfam" id="PF05170"/>
    </source>
</evidence>
<feature type="domain" description="AsmA" evidence="1">
    <location>
        <begin position="456"/>
        <end position="644"/>
    </location>
</feature>
<dbReference type="EMBL" id="CP106753">
    <property type="protein sequence ID" value="UXY16663.1"/>
    <property type="molecule type" value="Genomic_DNA"/>
</dbReference>
<gene>
    <name evidence="2" type="ORF">N8I74_06490</name>
</gene>